<keyword evidence="3" id="KW-0479">Metal-binding</keyword>
<accession>A0A840Z2Y5</accession>
<keyword evidence="9" id="KW-1185">Reference proteome</keyword>
<dbReference type="EMBL" id="JACIJI010000008">
    <property type="protein sequence ID" value="MBB5720107.1"/>
    <property type="molecule type" value="Genomic_DNA"/>
</dbReference>
<dbReference type="FunFam" id="1.10.630.10:FF:000018">
    <property type="entry name" value="Cytochrome P450 monooxygenase"/>
    <property type="match status" value="1"/>
</dbReference>
<evidence type="ECO:0000256" key="6">
    <source>
        <dbReference type="ARBA" id="ARBA00023033"/>
    </source>
</evidence>
<keyword evidence="2" id="KW-0349">Heme</keyword>
<dbReference type="PANTHER" id="PTHR46696">
    <property type="entry name" value="P450, PUTATIVE (EUROFUNG)-RELATED"/>
    <property type="match status" value="1"/>
</dbReference>
<dbReference type="CDD" id="cd20625">
    <property type="entry name" value="CYP164-like"/>
    <property type="match status" value="1"/>
</dbReference>
<dbReference type="InterPro" id="IPR036396">
    <property type="entry name" value="Cyt_P450_sf"/>
</dbReference>
<organism evidence="8 9">
    <name type="scientific">Stakelama sediminis</name>
    <dbReference type="NCBI Taxonomy" id="463200"/>
    <lineage>
        <taxon>Bacteria</taxon>
        <taxon>Pseudomonadati</taxon>
        <taxon>Pseudomonadota</taxon>
        <taxon>Alphaproteobacteria</taxon>
        <taxon>Sphingomonadales</taxon>
        <taxon>Sphingomonadaceae</taxon>
        <taxon>Stakelama</taxon>
    </lineage>
</organism>
<gene>
    <name evidence="8" type="ORF">FHR23_003067</name>
</gene>
<keyword evidence="5" id="KW-0408">Iron</keyword>
<protein>
    <recommendedName>
        <fullName evidence="10">Cytochrome P450</fullName>
    </recommendedName>
</protein>
<dbReference type="Pfam" id="PF00067">
    <property type="entry name" value="p450"/>
    <property type="match status" value="1"/>
</dbReference>
<dbReference type="Gene3D" id="1.10.630.10">
    <property type="entry name" value="Cytochrome P450"/>
    <property type="match status" value="1"/>
</dbReference>
<dbReference type="SUPFAM" id="SSF48264">
    <property type="entry name" value="Cytochrome P450"/>
    <property type="match status" value="1"/>
</dbReference>
<dbReference type="InterPro" id="IPR001128">
    <property type="entry name" value="Cyt_P450"/>
</dbReference>
<evidence type="ECO:0000256" key="4">
    <source>
        <dbReference type="ARBA" id="ARBA00023002"/>
    </source>
</evidence>
<dbReference type="AlphaFoldDB" id="A0A840Z2Y5"/>
<name>A0A840Z2Y5_9SPHN</name>
<dbReference type="RefSeq" id="WP_184005634.1">
    <property type="nucleotide sequence ID" value="NZ_BAABIF010000029.1"/>
</dbReference>
<evidence type="ECO:0000313" key="8">
    <source>
        <dbReference type="EMBL" id="MBB5720107.1"/>
    </source>
</evidence>
<comment type="function">
    <text evidence="7">Cytochromes P450 are a group of heme-thiolate monooxygenases. They oxidize a variety of structurally unrelated compounds, including steroids, fatty acids, and xenobiotics.</text>
</comment>
<dbReference type="GO" id="GO:0005506">
    <property type="term" value="F:iron ion binding"/>
    <property type="evidence" value="ECO:0007669"/>
    <property type="project" value="InterPro"/>
</dbReference>
<sequence>MNSPAHPKVAPFDPGLSLFQLLDPAVHADPYPFYKRLREEAPVMWDPFMHTWVVSRYDDVMVVLKEFSADRTPDPKKMEALGLPSLGPVADLMARQMLFLDAPAHTRLRKLCMSAFTPRRVDAMEGKIHEIAHSLIDAQMARGEMDLIADFAEPFPAIVTAGLLGVPLEDHRQLKAWSATFAEMLGNFQHNPDRIHGVLQCVADMTGYFRDAVREQERNPRDGLIRSLMDAEVDGQRLSEEEVIANTIVTMVGGQETTTNLIGSGILTLTRQPDKLAQFRDNPDIIQSAIEEMLRFETPSQHTARIARHDLEMGGQTIRKGEAVMAIMAAANRDPDRFADPDTLDLTRTDNRHLAFGWAAHFCFGAALARMEGRIAYTALLNRLEDLRVTSDNLEWRTNSGLRGLKALPIAFRERAA</sequence>
<comment type="caution">
    <text evidence="8">The sequence shown here is derived from an EMBL/GenBank/DDBJ whole genome shotgun (WGS) entry which is preliminary data.</text>
</comment>
<reference evidence="8 9" key="1">
    <citation type="submission" date="2020-08" db="EMBL/GenBank/DDBJ databases">
        <title>Genomic Encyclopedia of Type Strains, Phase IV (KMG-IV): sequencing the most valuable type-strain genomes for metagenomic binning, comparative biology and taxonomic classification.</title>
        <authorList>
            <person name="Goeker M."/>
        </authorList>
    </citation>
    <scope>NUCLEOTIDE SEQUENCE [LARGE SCALE GENOMIC DNA]</scope>
    <source>
        <strain evidence="8 9">DSM 27203</strain>
    </source>
</reference>
<dbReference type="PRINTS" id="PR00359">
    <property type="entry name" value="BP450"/>
</dbReference>
<evidence type="ECO:0000256" key="3">
    <source>
        <dbReference type="ARBA" id="ARBA00022723"/>
    </source>
</evidence>
<dbReference type="GO" id="GO:0004497">
    <property type="term" value="F:monooxygenase activity"/>
    <property type="evidence" value="ECO:0007669"/>
    <property type="project" value="UniProtKB-KW"/>
</dbReference>
<evidence type="ECO:0000256" key="1">
    <source>
        <dbReference type="ARBA" id="ARBA00010617"/>
    </source>
</evidence>
<proteinExistence type="inferred from homology"/>
<keyword evidence="6" id="KW-0503">Monooxygenase</keyword>
<dbReference type="PANTHER" id="PTHR46696:SF1">
    <property type="entry name" value="CYTOCHROME P450 YJIB-RELATED"/>
    <property type="match status" value="1"/>
</dbReference>
<evidence type="ECO:0000256" key="7">
    <source>
        <dbReference type="ARBA" id="ARBA00043906"/>
    </source>
</evidence>
<evidence type="ECO:0008006" key="10">
    <source>
        <dbReference type="Google" id="ProtNLM"/>
    </source>
</evidence>
<evidence type="ECO:0000256" key="2">
    <source>
        <dbReference type="ARBA" id="ARBA00022617"/>
    </source>
</evidence>
<evidence type="ECO:0000256" key="5">
    <source>
        <dbReference type="ARBA" id="ARBA00023004"/>
    </source>
</evidence>
<dbReference type="GO" id="GO:0016705">
    <property type="term" value="F:oxidoreductase activity, acting on paired donors, with incorporation or reduction of molecular oxygen"/>
    <property type="evidence" value="ECO:0007669"/>
    <property type="project" value="InterPro"/>
</dbReference>
<dbReference type="GO" id="GO:0020037">
    <property type="term" value="F:heme binding"/>
    <property type="evidence" value="ECO:0007669"/>
    <property type="project" value="InterPro"/>
</dbReference>
<dbReference type="Proteomes" id="UP000554342">
    <property type="component" value="Unassembled WGS sequence"/>
</dbReference>
<keyword evidence="4" id="KW-0560">Oxidoreductase</keyword>
<dbReference type="InterPro" id="IPR002397">
    <property type="entry name" value="Cyt_P450_B"/>
</dbReference>
<comment type="similarity">
    <text evidence="1">Belongs to the cytochrome P450 family.</text>
</comment>
<evidence type="ECO:0000313" key="9">
    <source>
        <dbReference type="Proteomes" id="UP000554342"/>
    </source>
</evidence>